<feature type="region of interest" description="Disordered" evidence="1">
    <location>
        <begin position="41"/>
        <end position="64"/>
    </location>
</feature>
<dbReference type="Pfam" id="PF17479">
    <property type="entry name" value="DUF3048_C"/>
    <property type="match status" value="1"/>
</dbReference>
<evidence type="ECO:0000313" key="5">
    <source>
        <dbReference type="Proteomes" id="UP000823891"/>
    </source>
</evidence>
<gene>
    <name evidence="4" type="ORF">H9761_04735</name>
</gene>
<accession>A0A9D2SNM2</accession>
<dbReference type="SUPFAM" id="SSF159774">
    <property type="entry name" value="YerB-like"/>
    <property type="match status" value="1"/>
</dbReference>
<feature type="domain" description="DUF3048" evidence="3">
    <location>
        <begin position="283"/>
        <end position="386"/>
    </location>
</feature>
<dbReference type="AlphaFoldDB" id="A0A9D2SNM2"/>
<dbReference type="InterPro" id="IPR021416">
    <property type="entry name" value="DUF3048_N"/>
</dbReference>
<name>A0A9D2SNM2_9FIRM</name>
<dbReference type="Gene3D" id="3.50.90.10">
    <property type="entry name" value="YerB-like"/>
    <property type="match status" value="1"/>
</dbReference>
<dbReference type="InterPro" id="IPR035328">
    <property type="entry name" value="DUF3048_C"/>
</dbReference>
<sequence length="400" mass="44258">MIRIQKNGKGLTGLQRRAAVFGAAVLTASLLAGCGKQQNEETQAAAPVEEQTAAPQEQTETAETGEQANLEDEALMANDGEHSFLTGEPRAAEAVANRPLAVMFNNRKEGCPQTGIEQASIVYEAPVEGRITRLMGLFEDYTELDRIGYIRSSRDYFVYCALEYDAIYAHFGQATPYVGELLNSDRVDNISGAVAGIDHPAANTFFRTSDRKAPNNVCIDVEGLVKDIGRFGYSLTYHDTHKAKFAFAADGEEAENSGSTDAVLLYPGGKESGLENGYSLIEARFEYNEEDGKYYRYQYGEAQIDESTGNQLAYENVIFQYCHGEVRDENDYLVFGLHGDNGMKVQVFTGGKMTEGTWSRYSDNDPAYYVDSEGNPIMLNQGKTWICLIWEDYADDVVIE</sequence>
<dbReference type="EMBL" id="DWWS01000018">
    <property type="protein sequence ID" value="HJC22994.1"/>
    <property type="molecule type" value="Genomic_DNA"/>
</dbReference>
<evidence type="ECO:0000259" key="3">
    <source>
        <dbReference type="Pfam" id="PF17479"/>
    </source>
</evidence>
<dbReference type="PROSITE" id="PS51257">
    <property type="entry name" value="PROKAR_LIPOPROTEIN"/>
    <property type="match status" value="1"/>
</dbReference>
<feature type="domain" description="DUF3048" evidence="2">
    <location>
        <begin position="85"/>
        <end position="233"/>
    </location>
</feature>
<organism evidence="4 5">
    <name type="scientific">Candidatus Eisenbergiella merdavium</name>
    <dbReference type="NCBI Taxonomy" id="2838551"/>
    <lineage>
        <taxon>Bacteria</taxon>
        <taxon>Bacillati</taxon>
        <taxon>Bacillota</taxon>
        <taxon>Clostridia</taxon>
        <taxon>Lachnospirales</taxon>
        <taxon>Lachnospiraceae</taxon>
        <taxon>Eisenbergiella</taxon>
    </lineage>
</organism>
<evidence type="ECO:0000256" key="1">
    <source>
        <dbReference type="SAM" id="MobiDB-lite"/>
    </source>
</evidence>
<dbReference type="Pfam" id="PF11258">
    <property type="entry name" value="DUF3048"/>
    <property type="match status" value="1"/>
</dbReference>
<evidence type="ECO:0000313" key="4">
    <source>
        <dbReference type="EMBL" id="HJC22994.1"/>
    </source>
</evidence>
<reference evidence="4" key="1">
    <citation type="journal article" date="2021" name="PeerJ">
        <title>Extensive microbial diversity within the chicken gut microbiome revealed by metagenomics and culture.</title>
        <authorList>
            <person name="Gilroy R."/>
            <person name="Ravi A."/>
            <person name="Getino M."/>
            <person name="Pursley I."/>
            <person name="Horton D.L."/>
            <person name="Alikhan N.F."/>
            <person name="Baker D."/>
            <person name="Gharbi K."/>
            <person name="Hall N."/>
            <person name="Watson M."/>
            <person name="Adriaenssens E.M."/>
            <person name="Foster-Nyarko E."/>
            <person name="Jarju S."/>
            <person name="Secka A."/>
            <person name="Antonio M."/>
            <person name="Oren A."/>
            <person name="Chaudhuri R.R."/>
            <person name="La Ragione R."/>
            <person name="Hildebrand F."/>
            <person name="Pallen M.J."/>
        </authorList>
    </citation>
    <scope>NUCLEOTIDE SEQUENCE</scope>
    <source>
        <strain evidence="4">USAMLcec2-132</strain>
    </source>
</reference>
<proteinExistence type="predicted"/>
<evidence type="ECO:0000259" key="2">
    <source>
        <dbReference type="Pfam" id="PF11258"/>
    </source>
</evidence>
<dbReference type="InterPro" id="IPR023158">
    <property type="entry name" value="YerB-like_sf"/>
</dbReference>
<comment type="caution">
    <text evidence="4">The sequence shown here is derived from an EMBL/GenBank/DDBJ whole genome shotgun (WGS) entry which is preliminary data.</text>
</comment>
<protein>
    <submittedName>
        <fullName evidence="4">DUF3048 domain-containing protein</fullName>
    </submittedName>
</protein>
<dbReference type="Proteomes" id="UP000823891">
    <property type="component" value="Unassembled WGS sequence"/>
</dbReference>
<reference evidence="4" key="2">
    <citation type="submission" date="2021-04" db="EMBL/GenBank/DDBJ databases">
        <authorList>
            <person name="Gilroy R."/>
        </authorList>
    </citation>
    <scope>NUCLEOTIDE SEQUENCE</scope>
    <source>
        <strain evidence="4">USAMLcec2-132</strain>
    </source>
</reference>